<evidence type="ECO:0000313" key="1">
    <source>
        <dbReference type="EMBL" id="GAG75081.1"/>
    </source>
</evidence>
<organism evidence="1">
    <name type="scientific">marine sediment metagenome</name>
    <dbReference type="NCBI Taxonomy" id="412755"/>
    <lineage>
        <taxon>unclassified sequences</taxon>
        <taxon>metagenomes</taxon>
        <taxon>ecological metagenomes</taxon>
    </lineage>
</organism>
<reference evidence="1" key="1">
    <citation type="journal article" date="2014" name="Front. Microbiol.">
        <title>High frequency of phylogenetically diverse reductive dehalogenase-homologous genes in deep subseafloor sedimentary metagenomes.</title>
        <authorList>
            <person name="Kawai M."/>
            <person name="Futagami T."/>
            <person name="Toyoda A."/>
            <person name="Takaki Y."/>
            <person name="Nishi S."/>
            <person name="Hori S."/>
            <person name="Arai W."/>
            <person name="Tsubouchi T."/>
            <person name="Morono Y."/>
            <person name="Uchiyama I."/>
            <person name="Ito T."/>
            <person name="Fujiyama A."/>
            <person name="Inagaki F."/>
            <person name="Takami H."/>
        </authorList>
    </citation>
    <scope>NUCLEOTIDE SEQUENCE</scope>
    <source>
        <strain evidence="1">Expedition CK06-06</strain>
    </source>
</reference>
<sequence length="193" mass="21958">MNTILFKNQKSIKINYNALPDNLKSLFIADGLKGIPSPYRSPWLDEQERKRRGNKRDFFCNCLAVALGSADTPFDHTVLEEIKKEHIREPDYKGELLITHYSNGIMNTEDIRFLSGVMGRLQWWGKLPFGRPEQRHNYIIAVDPSYGLGSANSAIMVYDRNTYEQVGAWADANTKPEMLADIVVAIAYWCGGI</sequence>
<proteinExistence type="predicted"/>
<gene>
    <name evidence="1" type="ORF">S01H4_34798</name>
</gene>
<protein>
    <submittedName>
        <fullName evidence="1">Uncharacterized protein</fullName>
    </submittedName>
</protein>
<dbReference type="AlphaFoldDB" id="X1BSF5"/>
<feature type="non-terminal residue" evidence="1">
    <location>
        <position position="193"/>
    </location>
</feature>
<dbReference type="Gene3D" id="3.30.420.240">
    <property type="match status" value="1"/>
</dbReference>
<dbReference type="EMBL" id="BART01018432">
    <property type="protein sequence ID" value="GAG75081.1"/>
    <property type="molecule type" value="Genomic_DNA"/>
</dbReference>
<accession>X1BSF5</accession>
<comment type="caution">
    <text evidence="1">The sequence shown here is derived from an EMBL/GenBank/DDBJ whole genome shotgun (WGS) entry which is preliminary data.</text>
</comment>
<name>X1BSF5_9ZZZZ</name>